<feature type="region of interest" description="Disordered" evidence="1">
    <location>
        <begin position="145"/>
        <end position="167"/>
    </location>
</feature>
<feature type="transmembrane region" description="Helical" evidence="2">
    <location>
        <begin position="31"/>
        <end position="54"/>
    </location>
</feature>
<feature type="transmembrane region" description="Helical" evidence="2">
    <location>
        <begin position="7"/>
        <end position="25"/>
    </location>
</feature>
<gene>
    <name evidence="3" type="ORF">OJ252_1056</name>
</gene>
<feature type="compositionally biased region" description="Low complexity" evidence="1">
    <location>
        <begin position="119"/>
        <end position="131"/>
    </location>
</feature>
<keyword evidence="2" id="KW-1133">Transmembrane helix</keyword>
<keyword evidence="4" id="KW-1185">Reference proteome</keyword>
<keyword evidence="2" id="KW-0812">Transmembrane</keyword>
<feature type="compositionally biased region" description="Polar residues" evidence="1">
    <location>
        <begin position="145"/>
        <end position="154"/>
    </location>
</feature>
<evidence type="ECO:0000313" key="3">
    <source>
        <dbReference type="EMBL" id="KAJ1613200.1"/>
    </source>
</evidence>
<evidence type="ECO:0000256" key="2">
    <source>
        <dbReference type="SAM" id="Phobius"/>
    </source>
</evidence>
<dbReference type="EMBL" id="JAPCXB010000037">
    <property type="protein sequence ID" value="KAJ1613200.1"/>
    <property type="molecule type" value="Genomic_DNA"/>
</dbReference>
<protein>
    <recommendedName>
        <fullName evidence="5">TB2 HVA22 family protein</fullName>
    </recommendedName>
</protein>
<comment type="caution">
    <text evidence="3">The sequence shown here is derived from an EMBL/GenBank/DDBJ whole genome shotgun (WGS) entry which is preliminary data.</text>
</comment>
<accession>A0ABQ8PBB8</accession>
<proteinExistence type="predicted"/>
<evidence type="ECO:0000313" key="4">
    <source>
        <dbReference type="Proteomes" id="UP001071777"/>
    </source>
</evidence>
<sequence>MSRSYSLVSFFFGFCIPAYHSLVALKTQNQYLIRIWLVYFLTVVSYELILSFVLDPIVRMIDSRLLYLKTIFVLLYIFPETGFQESYLNFFNNYLSKLHTVFLDKTKKVVSPSIDLPEETSLSSSPTPSIPEEGDIKGITSLKESASEDTTLAPNTPVGKLNADFTS</sequence>
<evidence type="ECO:0008006" key="5">
    <source>
        <dbReference type="Google" id="ProtNLM"/>
    </source>
</evidence>
<keyword evidence="2" id="KW-0472">Membrane</keyword>
<feature type="region of interest" description="Disordered" evidence="1">
    <location>
        <begin position="116"/>
        <end position="135"/>
    </location>
</feature>
<evidence type="ECO:0000256" key="1">
    <source>
        <dbReference type="SAM" id="MobiDB-lite"/>
    </source>
</evidence>
<name>A0ABQ8PBB8_9CRYT</name>
<dbReference type="Proteomes" id="UP001071777">
    <property type="component" value="Unassembled WGS sequence"/>
</dbReference>
<reference evidence="3" key="1">
    <citation type="submission" date="2022-10" db="EMBL/GenBank/DDBJ databases">
        <title>Adaptive evolution leads to modifications in subtelomeric GC content in a zoonotic Cryptosporidium species.</title>
        <authorList>
            <person name="Li J."/>
            <person name="Feng Y."/>
            <person name="Xiao L."/>
        </authorList>
    </citation>
    <scope>NUCLEOTIDE SEQUENCE</scope>
    <source>
        <strain evidence="3">25894</strain>
    </source>
</reference>
<organism evidence="3 4">
    <name type="scientific">Cryptosporidium canis</name>
    <dbReference type="NCBI Taxonomy" id="195482"/>
    <lineage>
        <taxon>Eukaryota</taxon>
        <taxon>Sar</taxon>
        <taxon>Alveolata</taxon>
        <taxon>Apicomplexa</taxon>
        <taxon>Conoidasida</taxon>
        <taxon>Coccidia</taxon>
        <taxon>Eucoccidiorida</taxon>
        <taxon>Eimeriorina</taxon>
        <taxon>Cryptosporidiidae</taxon>
        <taxon>Cryptosporidium</taxon>
    </lineage>
</organism>